<proteinExistence type="inferred from homology"/>
<evidence type="ECO:0000256" key="9">
    <source>
        <dbReference type="ARBA" id="ARBA00023242"/>
    </source>
</evidence>
<feature type="compositionally biased region" description="Basic and acidic residues" evidence="12">
    <location>
        <begin position="344"/>
        <end position="358"/>
    </location>
</feature>
<comment type="subcellular location">
    <subcellularLocation>
        <location evidence="3">Cytoplasm</location>
    </subcellularLocation>
    <subcellularLocation>
        <location evidence="2">Nucleus</location>
    </subcellularLocation>
</comment>
<evidence type="ECO:0000256" key="5">
    <source>
        <dbReference type="ARBA" id="ARBA00016034"/>
    </source>
</evidence>
<feature type="region of interest" description="Disordered" evidence="12">
    <location>
        <begin position="568"/>
        <end position="598"/>
    </location>
</feature>
<dbReference type="CDD" id="cd09232">
    <property type="entry name" value="Snurportin-1_C"/>
    <property type="match status" value="1"/>
</dbReference>
<keyword evidence="13" id="KW-1133">Transmembrane helix</keyword>
<dbReference type="SUPFAM" id="SSF56091">
    <property type="entry name" value="DNA ligase/mRNA capping enzyme, catalytic domain"/>
    <property type="match status" value="1"/>
</dbReference>
<evidence type="ECO:0000313" key="15">
    <source>
        <dbReference type="EMBL" id="KAJ8304307.1"/>
    </source>
</evidence>
<evidence type="ECO:0000259" key="14">
    <source>
        <dbReference type="PROSITE" id="PS51214"/>
    </source>
</evidence>
<evidence type="ECO:0000256" key="11">
    <source>
        <dbReference type="PROSITE-ProRule" id="PRU00561"/>
    </source>
</evidence>
<evidence type="ECO:0000256" key="12">
    <source>
        <dbReference type="SAM" id="MobiDB-lite"/>
    </source>
</evidence>
<evidence type="ECO:0000256" key="1">
    <source>
        <dbReference type="ARBA" id="ARBA00003975"/>
    </source>
</evidence>
<evidence type="ECO:0000256" key="10">
    <source>
        <dbReference type="ARBA" id="ARBA00031454"/>
    </source>
</evidence>
<reference evidence="15 16" key="1">
    <citation type="submission" date="2022-12" db="EMBL/GenBank/DDBJ databases">
        <title>Chromosome-level genome of Tegillarca granosa.</title>
        <authorList>
            <person name="Kim J."/>
        </authorList>
    </citation>
    <scope>NUCLEOTIDE SEQUENCE [LARGE SCALE GENOMIC DNA]</scope>
    <source>
        <strain evidence="15">Teg-2019</strain>
        <tissue evidence="15">Adductor muscle</tissue>
    </source>
</reference>
<dbReference type="Pfam" id="PF21974">
    <property type="entry name" value="SPN1_m3Gcap_bd"/>
    <property type="match status" value="2"/>
</dbReference>
<feature type="transmembrane region" description="Helical" evidence="13">
    <location>
        <begin position="726"/>
        <end position="744"/>
    </location>
</feature>
<keyword evidence="16" id="KW-1185">Reference proteome</keyword>
<evidence type="ECO:0000256" key="4">
    <source>
        <dbReference type="ARBA" id="ARBA00007540"/>
    </source>
</evidence>
<feature type="region of interest" description="Disordered" evidence="12">
    <location>
        <begin position="512"/>
        <end position="536"/>
    </location>
</feature>
<dbReference type="Proteomes" id="UP001217089">
    <property type="component" value="Unassembled WGS sequence"/>
</dbReference>
<dbReference type="EMBL" id="JARBDR010000903">
    <property type="protein sequence ID" value="KAJ8304307.1"/>
    <property type="molecule type" value="Genomic_DNA"/>
</dbReference>
<comment type="function">
    <text evidence="1">Functions as an U snRNP-specific nuclear import adapter. Involved in the trimethylguanosine (m3G)-cap-dependent nuclear import of U snRNPs. Binds specifically to the terminal m3G-cap U snRNAs.</text>
</comment>
<organism evidence="15 16">
    <name type="scientific">Tegillarca granosa</name>
    <name type="common">Malaysian cockle</name>
    <name type="synonym">Anadara granosa</name>
    <dbReference type="NCBI Taxonomy" id="220873"/>
    <lineage>
        <taxon>Eukaryota</taxon>
        <taxon>Metazoa</taxon>
        <taxon>Spiralia</taxon>
        <taxon>Lophotrochozoa</taxon>
        <taxon>Mollusca</taxon>
        <taxon>Bivalvia</taxon>
        <taxon>Autobranchia</taxon>
        <taxon>Pteriomorphia</taxon>
        <taxon>Arcoida</taxon>
        <taxon>Arcoidea</taxon>
        <taxon>Arcidae</taxon>
        <taxon>Tegillarca</taxon>
    </lineage>
</organism>
<feature type="compositionally biased region" description="Polar residues" evidence="12">
    <location>
        <begin position="333"/>
        <end position="342"/>
    </location>
</feature>
<evidence type="ECO:0000256" key="7">
    <source>
        <dbReference type="ARBA" id="ARBA00022490"/>
    </source>
</evidence>
<keyword evidence="13" id="KW-0472">Membrane</keyword>
<evidence type="ECO:0000256" key="2">
    <source>
        <dbReference type="ARBA" id="ARBA00004123"/>
    </source>
</evidence>
<dbReference type="PANTHER" id="PTHR13403:SF6">
    <property type="entry name" value="SNURPORTIN-1"/>
    <property type="match status" value="1"/>
</dbReference>
<evidence type="ECO:0000256" key="13">
    <source>
        <dbReference type="SAM" id="Phobius"/>
    </source>
</evidence>
<evidence type="ECO:0000313" key="16">
    <source>
        <dbReference type="Proteomes" id="UP001217089"/>
    </source>
</evidence>
<evidence type="ECO:0000256" key="3">
    <source>
        <dbReference type="ARBA" id="ARBA00004496"/>
    </source>
</evidence>
<dbReference type="PROSITE" id="PS51214">
    <property type="entry name" value="IBB"/>
    <property type="match status" value="1"/>
</dbReference>
<gene>
    <name evidence="15" type="ORF">KUTeg_017890</name>
</gene>
<keyword evidence="6 11" id="KW-0813">Transport</keyword>
<keyword evidence="8" id="KW-0694">RNA-binding</keyword>
<keyword evidence="13" id="KW-0812">Transmembrane</keyword>
<dbReference type="InterPro" id="IPR024721">
    <property type="entry name" value="Snurportin-1_N"/>
</dbReference>
<keyword evidence="9" id="KW-0539">Nucleus</keyword>
<dbReference type="Gene3D" id="3.30.470.30">
    <property type="entry name" value="DNA ligase/mRNA capping enzyme"/>
    <property type="match status" value="4"/>
</dbReference>
<comment type="caution">
    <text evidence="15">The sequence shown here is derived from an EMBL/GenBank/DDBJ whole genome shotgun (WGS) entry which is preliminary data.</text>
</comment>
<feature type="domain" description="IBB" evidence="14">
    <location>
        <begin position="11"/>
        <end position="73"/>
    </location>
</feature>
<feature type="transmembrane region" description="Helical" evidence="13">
    <location>
        <begin position="686"/>
        <end position="705"/>
    </location>
</feature>
<dbReference type="InterPro" id="IPR002652">
    <property type="entry name" value="Importin-a_IBB"/>
</dbReference>
<feature type="compositionally biased region" description="Basic and acidic residues" evidence="12">
    <location>
        <begin position="514"/>
        <end position="531"/>
    </location>
</feature>
<comment type="similarity">
    <text evidence="4">Belongs to the snurportin family.</text>
</comment>
<accession>A0ABQ9EK45</accession>
<dbReference type="PANTHER" id="PTHR13403">
    <property type="entry name" value="SNURPORTIN1 RNUT1 PROTEIN RNA, U TRANSPORTER 1"/>
    <property type="match status" value="1"/>
</dbReference>
<name>A0ABQ9EK45_TEGGR</name>
<feature type="compositionally biased region" description="Basic and acidic residues" evidence="12">
    <location>
        <begin position="309"/>
        <end position="318"/>
    </location>
</feature>
<evidence type="ECO:0000256" key="8">
    <source>
        <dbReference type="ARBA" id="ARBA00022884"/>
    </source>
</evidence>
<keyword evidence="7" id="KW-0963">Cytoplasm</keyword>
<dbReference type="InterPro" id="IPR047857">
    <property type="entry name" value="Snurportin1_C"/>
</dbReference>
<dbReference type="Pfam" id="PF11538">
    <property type="entry name" value="Snurportin1"/>
    <property type="match status" value="1"/>
</dbReference>
<protein>
    <recommendedName>
        <fullName evidence="5">Snurportin-1</fullName>
    </recommendedName>
    <alternativeName>
        <fullName evidence="10">RNA U transporter 1</fullName>
    </alternativeName>
</protein>
<feature type="region of interest" description="Disordered" evidence="12">
    <location>
        <begin position="297"/>
        <end position="358"/>
    </location>
</feature>
<sequence length="752" mass="87616">MDDLAAQLATSFAVSNEPNTTAAAHPRFSQYKSKSTAMDQNSRRMRILEKQKQQRFDYVNHIRSLSEDTWSNADAESVNSMDSLDAEMETESSEMRLRKPGRYYKNQLMLSEWLVDVPVDFTQEWCTVPCPVGKRCLVVASRGHTCAYTRSGYRLNTFTSTLPGGNKKHRKENAILDCIYDEVNGIYYILDIMCWKNHPVYDSDYRFIPVPNFAATEEGILNAIDAAQFELDGLLFYHKKTHYTFGSTPLVVWLKPFMIPEILGFNVPEKAMAQKPSDYVNYQQHMINFEQERERLRAERQAKGAARASKKENLKMEQESSLQEDQEGEKAESTTLYVSGNSKGVEHGSRKYKEKAQRMERRQYGDGYRMDLMFSEWMTELPEDFESEWLMVVCPTGKRHLVVAQEGETVMQNKNGNLVEGFRSLLPGGNPDHQKDLRFFWFTTRMTEISGLDKESKKNVVDGLLFFRKKFGYVAGPTDRVLWLKPYMLPELVDVNVCEELMKKQPASYTTFSDHSEKVKKNMEERKDKEAKRKHYRHERQPVIDIDQLVDDISQLYINKKLGVEVTRKQNQQQTKSTKEKGKGGNKKQGLGGRQRTFGYQDRSYNDWDYYNQRGYYDGWDDGSFYSQQEDYGYGNQSMYGISEQKEVPRYNMQQEPAYDDYLEDLYSSGYRKIGLKNRPYSADDMNYMGMRGCLMFVLIQMSLFRGLRCYNKFGLMYTCIIYNQNFFIFGDVNMFYGITVFVVELKNSVNV</sequence>
<dbReference type="InterPro" id="IPR017336">
    <property type="entry name" value="Snurportin-1"/>
</dbReference>
<evidence type="ECO:0000256" key="6">
    <source>
        <dbReference type="ARBA" id="ARBA00022448"/>
    </source>
</evidence>